<evidence type="ECO:0000313" key="4">
    <source>
        <dbReference type="Proteomes" id="UP000060043"/>
    </source>
</evidence>
<evidence type="ECO:0000256" key="1">
    <source>
        <dbReference type="SAM" id="Phobius"/>
    </source>
</evidence>
<sequence>MCILRFVVPLLLLLLSLSSTHSSGEIIYEPTNYGYEFGYVEMEGIQSIITMYNISLASGSPMISVQQNIYLNVNGESTFVQNVIQPLTNNESIWTTSVYYNGHYDVSRLSYLMGNEINLTTIWTPEGNNTVITFYASDGTSTFEKTYILEGKFLDIIYDGYTIGTVVAGYGNGEISYLAKGFNISIVSLYKYNGSWYVPPVAYSGWVNTGERAYNGTAYYYNGRVWVVYGNVTSPQLLYNFSVVIVNNTVYTFPPDSLWVSNGEHFFENQTPFDSGDRVSPFMTINYTFALEKKIELSFPQPVEIDGVRSKVFYLPSPETVYIDEGGRLVAEYVNSSINFTSINSSSNSTSMNTSSNSSPSSSTTTEGLSLYVVITALVVVVLLLLVIKYTKRGGR</sequence>
<dbReference type="GeneID" id="58788712"/>
<keyword evidence="1" id="KW-0812">Transmembrane</keyword>
<name>A0A0U3FSB6_9CREN</name>
<proteinExistence type="predicted"/>
<dbReference type="AlphaFoldDB" id="A0A0U3FSB6"/>
<dbReference type="RefSeq" id="WP_011278693.1">
    <property type="nucleotide sequence ID" value="NZ_BHWZ01000005.1"/>
</dbReference>
<keyword evidence="1" id="KW-1133">Transmembrane helix</keyword>
<dbReference type="EMBL" id="CP013694">
    <property type="protein sequence ID" value="ALU29996.1"/>
    <property type="molecule type" value="Genomic_DNA"/>
</dbReference>
<accession>A0A0U3FSB6</accession>
<evidence type="ECO:0000313" key="2">
    <source>
        <dbReference type="EMBL" id="ALU29996.1"/>
    </source>
</evidence>
<dbReference type="Proteomes" id="UP000065473">
    <property type="component" value="Chromosome"/>
</dbReference>
<reference evidence="4 5" key="1">
    <citation type="submission" date="2015-12" db="EMBL/GenBank/DDBJ databases">
        <title>A stable core within a dynamic pangenome in Sulfolobus acidocaldarius.</title>
        <authorList>
            <person name="Anderson R."/>
            <person name="Kouris A."/>
            <person name="Seward C."/>
            <person name="Campbell K."/>
            <person name="Whitaker R."/>
        </authorList>
    </citation>
    <scope>NUCLEOTIDE SEQUENCE [LARGE SCALE GENOMIC DNA]</scope>
    <source>
        <strain evidence="2 5">GG12-C01-09</strain>
        <strain evidence="3 4">NG05B_CO5_07</strain>
    </source>
</reference>
<gene>
    <name evidence="2" type="ORF">ATY89_08665</name>
    <name evidence="3" type="ORF">ATZ20_00075</name>
</gene>
<dbReference type="OrthoDB" id="43906at2157"/>
<feature type="transmembrane region" description="Helical" evidence="1">
    <location>
        <begin position="369"/>
        <end position="388"/>
    </location>
</feature>
<dbReference type="OMA" id="FNITTIW"/>
<evidence type="ECO:0000313" key="5">
    <source>
        <dbReference type="Proteomes" id="UP000065473"/>
    </source>
</evidence>
<evidence type="ECO:0000313" key="3">
    <source>
        <dbReference type="EMBL" id="ALU30686.1"/>
    </source>
</evidence>
<protein>
    <submittedName>
        <fullName evidence="3">Uncharacterized protein</fullName>
    </submittedName>
</protein>
<keyword evidence="1" id="KW-0472">Membrane</keyword>
<dbReference type="Proteomes" id="UP000060043">
    <property type="component" value="Chromosome"/>
</dbReference>
<organism evidence="3 4">
    <name type="scientific">Sulfolobus acidocaldarius</name>
    <dbReference type="NCBI Taxonomy" id="2285"/>
    <lineage>
        <taxon>Archaea</taxon>
        <taxon>Thermoproteota</taxon>
        <taxon>Thermoprotei</taxon>
        <taxon>Sulfolobales</taxon>
        <taxon>Sulfolobaceae</taxon>
        <taxon>Sulfolobus</taxon>
    </lineage>
</organism>
<dbReference type="EMBL" id="CP013695">
    <property type="protein sequence ID" value="ALU30686.1"/>
    <property type="molecule type" value="Genomic_DNA"/>
</dbReference>